<gene>
    <name evidence="2" type="ORF">PQBR57_0072</name>
</gene>
<geneLocation type="plasmid" evidence="2">
    <name>pQBR57</name>
</geneLocation>
<evidence type="ECO:0000313" key="2">
    <source>
        <dbReference type="EMBL" id="CEK42025.1"/>
    </source>
</evidence>
<feature type="chain" id="PRO_5005186796" description="Lipoprotein" evidence="1">
    <location>
        <begin position="24"/>
        <end position="157"/>
    </location>
</feature>
<dbReference type="AlphaFoldDB" id="A0A0G4E455"/>
<organism evidence="2">
    <name type="scientific">Pseudomonas fluorescens (strain SBW25)</name>
    <dbReference type="NCBI Taxonomy" id="216595"/>
    <lineage>
        <taxon>Bacteria</taxon>
        <taxon>Pseudomonadati</taxon>
        <taxon>Pseudomonadota</taxon>
        <taxon>Gammaproteobacteria</taxon>
        <taxon>Pseudomonadales</taxon>
        <taxon>Pseudomonadaceae</taxon>
        <taxon>Pseudomonas</taxon>
    </lineage>
</organism>
<dbReference type="RefSeq" id="WP_192963245.1">
    <property type="nucleotide sequence ID" value="NZ_LN713926.1"/>
</dbReference>
<sequence length="157" mass="17403">MKLSCIAIVLAIGVVGCTTQPVAAPPQTKAQRESQIDVAAQAVKAGSFDSAEKLLAPYLYRDKDGELHFRSLGVSSDAEKKAVDTVALMLWDTGRDATLESFAKHYLDGYERDVMMCRLAERNAVYEKAYNCWNDLGDVDRARRSVRTESALRILKD</sequence>
<reference evidence="2" key="1">
    <citation type="submission" date="2014-12" db="EMBL/GenBank/DDBJ databases">
        <authorList>
            <person name="Hall J."/>
        </authorList>
    </citation>
    <scope>NUCLEOTIDE SEQUENCE [LARGE SCALE GENOMIC DNA]</scope>
    <source>
        <strain evidence="2">SBW25</strain>
        <plasmid evidence="2">pQBR57</plasmid>
    </source>
</reference>
<feature type="signal peptide" evidence="1">
    <location>
        <begin position="1"/>
        <end position="23"/>
    </location>
</feature>
<protein>
    <recommendedName>
        <fullName evidence="3">Lipoprotein</fullName>
    </recommendedName>
</protein>
<evidence type="ECO:0000256" key="1">
    <source>
        <dbReference type="SAM" id="SignalP"/>
    </source>
</evidence>
<evidence type="ECO:0008006" key="3">
    <source>
        <dbReference type="Google" id="ProtNLM"/>
    </source>
</evidence>
<dbReference type="PROSITE" id="PS51257">
    <property type="entry name" value="PROKAR_LIPOPROTEIN"/>
    <property type="match status" value="1"/>
</dbReference>
<name>A0A0G4E455_PSEFS</name>
<keyword evidence="1" id="KW-0732">Signal</keyword>
<keyword evidence="2" id="KW-0614">Plasmid</keyword>
<reference evidence="2" key="2">
    <citation type="submission" date="2015-06" db="EMBL/GenBank/DDBJ databases">
        <title>Environmentally co-occuring mercury resistance plasmids are genetically and phenotypically diverse and confer variable context-dependent fitness effects.</title>
        <authorList>
            <person name="Hall J.P.J."/>
            <person name="Harrison E."/>
            <person name="Lilley A.K."/>
            <person name="Paterson S."/>
            <person name="Spiers A.J."/>
            <person name="Brockhurst M.A."/>
        </authorList>
    </citation>
    <scope>NUCLEOTIDE SEQUENCE [LARGE SCALE GENOMIC DNA]</scope>
    <source>
        <strain evidence="2">SBW25</strain>
        <plasmid evidence="2">pQBR57</plasmid>
    </source>
</reference>
<dbReference type="EMBL" id="LN713926">
    <property type="protein sequence ID" value="CEK42025.1"/>
    <property type="molecule type" value="Genomic_DNA"/>
</dbReference>
<accession>A0A0G4E455</accession>
<proteinExistence type="predicted"/>